<comment type="similarity">
    <text evidence="1">Belongs to the glycosyl hydrolase 30 family.</text>
</comment>
<evidence type="ECO:0000256" key="4">
    <source>
        <dbReference type="SAM" id="SignalP"/>
    </source>
</evidence>
<dbReference type="InterPro" id="IPR013780">
    <property type="entry name" value="Glyco_hydro_b"/>
</dbReference>
<dbReference type="InterPro" id="IPR001139">
    <property type="entry name" value="Glyco_hydro_30"/>
</dbReference>
<reference evidence="7" key="2">
    <citation type="submission" date="2023-05" db="EMBL/GenBank/DDBJ databases">
        <authorList>
            <consortium name="Lawrence Berkeley National Laboratory"/>
            <person name="Steindorff A."/>
            <person name="Hensen N."/>
            <person name="Bonometti L."/>
            <person name="Westerberg I."/>
            <person name="Brannstrom I.O."/>
            <person name="Guillou S."/>
            <person name="Cros-Aarteil S."/>
            <person name="Calhoun S."/>
            <person name="Haridas S."/>
            <person name="Kuo A."/>
            <person name="Mondo S."/>
            <person name="Pangilinan J."/>
            <person name="Riley R."/>
            <person name="Labutti K."/>
            <person name="Andreopoulos B."/>
            <person name="Lipzen A."/>
            <person name="Chen C."/>
            <person name="Yanf M."/>
            <person name="Daum C."/>
            <person name="Ng V."/>
            <person name="Clum A."/>
            <person name="Ohm R."/>
            <person name="Martin F."/>
            <person name="Silar P."/>
            <person name="Natvig D."/>
            <person name="Lalanne C."/>
            <person name="Gautier V."/>
            <person name="Ament-Velasquez S.L."/>
            <person name="Kruys A."/>
            <person name="Hutchinson M.I."/>
            <person name="Powell A.J."/>
            <person name="Barry K."/>
            <person name="Miller A.N."/>
            <person name="Grigoriev I.V."/>
            <person name="Debuchy R."/>
            <person name="Gladieux P."/>
            <person name="Thoren M.H."/>
            <person name="Johannesson H."/>
        </authorList>
    </citation>
    <scope>NUCLEOTIDE SEQUENCE</scope>
    <source>
        <strain evidence="7">CBS 103.79</strain>
    </source>
</reference>
<dbReference type="PANTHER" id="PTHR11069:SF23">
    <property type="entry name" value="LYSOSOMAL ACID GLUCOSYLCERAMIDASE"/>
    <property type="match status" value="1"/>
</dbReference>
<dbReference type="SUPFAM" id="SSF51445">
    <property type="entry name" value="(Trans)glycosidases"/>
    <property type="match status" value="1"/>
</dbReference>
<keyword evidence="2 4" id="KW-0732">Signal</keyword>
<keyword evidence="7" id="KW-0858">Xylan degradation</keyword>
<evidence type="ECO:0000313" key="7">
    <source>
        <dbReference type="EMBL" id="KAK3905644.1"/>
    </source>
</evidence>
<dbReference type="Pfam" id="PF17189">
    <property type="entry name" value="Glyco_hydro_30C"/>
    <property type="match status" value="1"/>
</dbReference>
<evidence type="ECO:0000256" key="2">
    <source>
        <dbReference type="ARBA" id="ARBA00022729"/>
    </source>
</evidence>
<feature type="domain" description="Glycosyl hydrolase family 59 catalytic" evidence="5">
    <location>
        <begin position="75"/>
        <end position="369"/>
    </location>
</feature>
<evidence type="ECO:0000256" key="1">
    <source>
        <dbReference type="ARBA" id="ARBA00005382"/>
    </source>
</evidence>
<evidence type="ECO:0000259" key="6">
    <source>
        <dbReference type="Pfam" id="PF17189"/>
    </source>
</evidence>
<protein>
    <submittedName>
        <fullName evidence="7">GH30 family xylanase</fullName>
    </submittedName>
</protein>
<dbReference type="GO" id="GO:0004348">
    <property type="term" value="F:glucosylceramidase activity"/>
    <property type="evidence" value="ECO:0007669"/>
    <property type="project" value="InterPro"/>
</dbReference>
<dbReference type="Gene3D" id="3.20.20.80">
    <property type="entry name" value="Glycosidases"/>
    <property type="match status" value="1"/>
</dbReference>
<dbReference type="GO" id="GO:0016020">
    <property type="term" value="C:membrane"/>
    <property type="evidence" value="ECO:0007669"/>
    <property type="project" value="GOC"/>
</dbReference>
<feature type="chain" id="PRO_5042869522" evidence="4">
    <location>
        <begin position="17"/>
        <end position="499"/>
    </location>
</feature>
<dbReference type="InterPro" id="IPR017853">
    <property type="entry name" value="GH"/>
</dbReference>
<comment type="caution">
    <text evidence="7">The sequence shown here is derived from an EMBL/GenBank/DDBJ whole genome shotgun (WGS) entry which is preliminary data.</text>
</comment>
<dbReference type="InterPro" id="IPR033452">
    <property type="entry name" value="GH30_C"/>
</dbReference>
<name>A0AAN6RWT0_9PEZI</name>
<keyword evidence="7" id="KW-0326">Glycosidase</keyword>
<gene>
    <name evidence="7" type="ORF">C8A05DRAFT_12572</name>
</gene>
<proteinExistence type="inferred from homology"/>
<reference evidence="7" key="1">
    <citation type="journal article" date="2023" name="Mol. Phylogenet. Evol.">
        <title>Genome-scale phylogeny and comparative genomics of the fungal order Sordariales.</title>
        <authorList>
            <person name="Hensen N."/>
            <person name="Bonometti L."/>
            <person name="Westerberg I."/>
            <person name="Brannstrom I.O."/>
            <person name="Guillou S."/>
            <person name="Cros-Aarteil S."/>
            <person name="Calhoun S."/>
            <person name="Haridas S."/>
            <person name="Kuo A."/>
            <person name="Mondo S."/>
            <person name="Pangilinan J."/>
            <person name="Riley R."/>
            <person name="LaButti K."/>
            <person name="Andreopoulos B."/>
            <person name="Lipzen A."/>
            <person name="Chen C."/>
            <person name="Yan M."/>
            <person name="Daum C."/>
            <person name="Ng V."/>
            <person name="Clum A."/>
            <person name="Steindorff A."/>
            <person name="Ohm R.A."/>
            <person name="Martin F."/>
            <person name="Silar P."/>
            <person name="Natvig D.O."/>
            <person name="Lalanne C."/>
            <person name="Gautier V."/>
            <person name="Ament-Velasquez S.L."/>
            <person name="Kruys A."/>
            <person name="Hutchinson M.I."/>
            <person name="Powell A.J."/>
            <person name="Barry K."/>
            <person name="Miller A.N."/>
            <person name="Grigoriev I.V."/>
            <person name="Debuchy R."/>
            <person name="Gladieux P."/>
            <person name="Hiltunen Thoren M."/>
            <person name="Johannesson H."/>
        </authorList>
    </citation>
    <scope>NUCLEOTIDE SEQUENCE</scope>
    <source>
        <strain evidence="7">CBS 103.79</strain>
    </source>
</reference>
<keyword evidence="7" id="KW-0119">Carbohydrate metabolism</keyword>
<feature type="domain" description="Glycosyl hydrolase family 30 beta sandwich" evidence="6">
    <location>
        <begin position="397"/>
        <end position="483"/>
    </location>
</feature>
<dbReference type="GO" id="GO:0045493">
    <property type="term" value="P:xylan catabolic process"/>
    <property type="evidence" value="ECO:0007669"/>
    <property type="project" value="UniProtKB-KW"/>
</dbReference>
<evidence type="ECO:0000259" key="5">
    <source>
        <dbReference type="Pfam" id="PF02057"/>
    </source>
</evidence>
<dbReference type="AlphaFoldDB" id="A0AAN6RWT0"/>
<dbReference type="InterPro" id="IPR049161">
    <property type="entry name" value="GH59_cat"/>
</dbReference>
<evidence type="ECO:0000256" key="3">
    <source>
        <dbReference type="ARBA" id="ARBA00022801"/>
    </source>
</evidence>
<keyword evidence="7" id="KW-0624">Polysaccharide degradation</keyword>
<evidence type="ECO:0000313" key="8">
    <source>
        <dbReference type="Proteomes" id="UP001303889"/>
    </source>
</evidence>
<dbReference type="PANTHER" id="PTHR11069">
    <property type="entry name" value="GLUCOSYLCERAMIDASE"/>
    <property type="match status" value="1"/>
</dbReference>
<dbReference type="Gene3D" id="2.60.40.1180">
    <property type="entry name" value="Golgi alpha-mannosidase II"/>
    <property type="match status" value="1"/>
</dbReference>
<dbReference type="Pfam" id="PF02057">
    <property type="entry name" value="Glyco_hydro_59"/>
    <property type="match status" value="1"/>
</dbReference>
<sequence>MHSLLALLCLGAAVDAAAPARPAFPRRVQPRGSSHAARALHHRQAATTITVDLSKTYQKIDGFGTSQAFQRAVQMSKLPEAEQRHALDLLFSTTNGAGLSILRNGIGSSPDMSSDHMVSIAPKSPSSPDKPLNYAWDGSDNKQLWVSQEAVHTYGVRTIYADAWSAPGYMKTNGNDANGGTLCGLSGAKCSSGDWRQAYADYLTKYVQFYQQSNVTITHLGFINEPELTTSYASMRLSASQAAEFITILHPTLAKASLPTTPLITCCDAEGWSSQSSMLGSLRSVDAQLGVITAHSYTSQPSSPMNARQPVWQTEAADLQGAWTSAWYSRGGAGEGWTWANNVYQAVVNANASAYLYWVGVQAGNTNSHMVHINGQKVEASKRLWALGQWSRFVRPGAVRVGVSGGGGSFKTAGFRNVDGSVAVVVINSGNAASVAVRVGGSAVMGAAKAWVTDNTRDVGELETKFADGVATVNVPSRSMATVVLYPAAVAGAARIRRP</sequence>
<organism evidence="7 8">
    <name type="scientific">Staphylotrichum tortipilum</name>
    <dbReference type="NCBI Taxonomy" id="2831512"/>
    <lineage>
        <taxon>Eukaryota</taxon>
        <taxon>Fungi</taxon>
        <taxon>Dikarya</taxon>
        <taxon>Ascomycota</taxon>
        <taxon>Pezizomycotina</taxon>
        <taxon>Sordariomycetes</taxon>
        <taxon>Sordariomycetidae</taxon>
        <taxon>Sordariales</taxon>
        <taxon>Chaetomiaceae</taxon>
        <taxon>Staphylotrichum</taxon>
    </lineage>
</organism>
<dbReference type="GO" id="GO:0006680">
    <property type="term" value="P:glucosylceramide catabolic process"/>
    <property type="evidence" value="ECO:0007669"/>
    <property type="project" value="TreeGrafter"/>
</dbReference>
<keyword evidence="3 7" id="KW-0378">Hydrolase</keyword>
<feature type="signal peptide" evidence="4">
    <location>
        <begin position="1"/>
        <end position="16"/>
    </location>
</feature>
<accession>A0AAN6RWT0</accession>
<dbReference type="EMBL" id="MU855351">
    <property type="protein sequence ID" value="KAK3905644.1"/>
    <property type="molecule type" value="Genomic_DNA"/>
</dbReference>
<keyword evidence="8" id="KW-1185">Reference proteome</keyword>
<dbReference type="Proteomes" id="UP001303889">
    <property type="component" value="Unassembled WGS sequence"/>
</dbReference>